<gene>
    <name evidence="2" type="primary">GLEAN_02167</name>
    <name evidence="2" type="ORF">TcasGA2_TC002167</name>
</gene>
<sequence>MRPIGIRLASIGIGLIWSGTWLRLRLLVGVRRLRIYNLPARGVWSAELVGSLRELGLCARHFNHYTTMALCSSWRNWVRFNASTASRIGRGRGNASSRSGKLLQQYTVDAWVRTDSDYFMVDKAKPKTTRVAEYTAIRRYLENRAVRENARIGKITISPSTSVNSPREK</sequence>
<dbReference type="HOGENOM" id="CLU_1580560_0_0_1"/>
<dbReference type="InterPro" id="IPR025476">
    <property type="entry name" value="Helitron_helicase-like"/>
</dbReference>
<dbReference type="PhylomeDB" id="D7GXR4"/>
<feature type="domain" description="Helitron helicase-like" evidence="1">
    <location>
        <begin position="97"/>
        <end position="168"/>
    </location>
</feature>
<keyword evidence="3" id="KW-1185">Reference proteome</keyword>
<accession>D7GXR4</accession>
<protein>
    <recommendedName>
        <fullName evidence="1">Helitron helicase-like domain-containing protein</fullName>
    </recommendedName>
</protein>
<dbReference type="Proteomes" id="UP000007266">
    <property type="component" value="Unassembled WGS sequence"/>
</dbReference>
<organism evidence="2 3">
    <name type="scientific">Tribolium castaneum</name>
    <name type="common">Red flour beetle</name>
    <dbReference type="NCBI Taxonomy" id="7070"/>
    <lineage>
        <taxon>Eukaryota</taxon>
        <taxon>Metazoa</taxon>
        <taxon>Ecdysozoa</taxon>
        <taxon>Arthropoda</taxon>
        <taxon>Hexapoda</taxon>
        <taxon>Insecta</taxon>
        <taxon>Pterygota</taxon>
        <taxon>Neoptera</taxon>
        <taxon>Endopterygota</taxon>
        <taxon>Coleoptera</taxon>
        <taxon>Polyphaga</taxon>
        <taxon>Cucujiformia</taxon>
        <taxon>Tenebrionidae</taxon>
        <taxon>Tenebrionidae incertae sedis</taxon>
        <taxon>Tribolium</taxon>
    </lineage>
</organism>
<evidence type="ECO:0000313" key="3">
    <source>
        <dbReference type="Proteomes" id="UP000007266"/>
    </source>
</evidence>
<name>D7GXR4_TRICA</name>
<dbReference type="InParanoid" id="D7GXR4"/>
<reference evidence="2 3" key="2">
    <citation type="journal article" date="2010" name="Nucleic Acids Res.">
        <title>BeetleBase in 2010: revisions to provide comprehensive genomic information for Tribolium castaneum.</title>
        <authorList>
            <person name="Kim H.S."/>
            <person name="Murphy T."/>
            <person name="Xia J."/>
            <person name="Caragea D."/>
            <person name="Park Y."/>
            <person name="Beeman R.W."/>
            <person name="Lorenzen M.D."/>
            <person name="Butcher S."/>
            <person name="Manak J.R."/>
            <person name="Brown S.J."/>
        </authorList>
    </citation>
    <scope>NUCLEOTIDE SEQUENCE [LARGE SCALE GENOMIC DNA]</scope>
    <source>
        <strain evidence="2 3">Georgia GA2</strain>
    </source>
</reference>
<proteinExistence type="predicted"/>
<reference evidence="2 3" key="1">
    <citation type="journal article" date="2008" name="Nature">
        <title>The genome of the model beetle and pest Tribolium castaneum.</title>
        <authorList>
            <consortium name="Tribolium Genome Sequencing Consortium"/>
            <person name="Richards S."/>
            <person name="Gibbs R.A."/>
            <person name="Weinstock G.M."/>
            <person name="Brown S.J."/>
            <person name="Denell R."/>
            <person name="Beeman R.W."/>
            <person name="Gibbs R."/>
            <person name="Beeman R.W."/>
            <person name="Brown S.J."/>
            <person name="Bucher G."/>
            <person name="Friedrich M."/>
            <person name="Grimmelikhuijzen C.J."/>
            <person name="Klingler M."/>
            <person name="Lorenzen M."/>
            <person name="Richards S."/>
            <person name="Roth S."/>
            <person name="Schroder R."/>
            <person name="Tautz D."/>
            <person name="Zdobnov E.M."/>
            <person name="Muzny D."/>
            <person name="Gibbs R.A."/>
            <person name="Weinstock G.M."/>
            <person name="Attaway T."/>
            <person name="Bell S."/>
            <person name="Buhay C.J."/>
            <person name="Chandrabose M.N."/>
            <person name="Chavez D."/>
            <person name="Clerk-Blankenburg K.P."/>
            <person name="Cree A."/>
            <person name="Dao M."/>
            <person name="Davis C."/>
            <person name="Chacko J."/>
            <person name="Dinh H."/>
            <person name="Dugan-Rocha S."/>
            <person name="Fowler G."/>
            <person name="Garner T.T."/>
            <person name="Garnes J."/>
            <person name="Gnirke A."/>
            <person name="Hawes A."/>
            <person name="Hernandez J."/>
            <person name="Hines S."/>
            <person name="Holder M."/>
            <person name="Hume J."/>
            <person name="Jhangiani S.N."/>
            <person name="Joshi V."/>
            <person name="Khan Z.M."/>
            <person name="Jackson L."/>
            <person name="Kovar C."/>
            <person name="Kowis A."/>
            <person name="Lee S."/>
            <person name="Lewis L.R."/>
            <person name="Margolis J."/>
            <person name="Morgan M."/>
            <person name="Nazareth L.V."/>
            <person name="Nguyen N."/>
            <person name="Okwuonu G."/>
            <person name="Parker D."/>
            <person name="Richards S."/>
            <person name="Ruiz S.J."/>
            <person name="Santibanez J."/>
            <person name="Savard J."/>
            <person name="Scherer S.E."/>
            <person name="Schneider B."/>
            <person name="Sodergren E."/>
            <person name="Tautz D."/>
            <person name="Vattahil S."/>
            <person name="Villasana D."/>
            <person name="White C.S."/>
            <person name="Wright R."/>
            <person name="Park Y."/>
            <person name="Beeman R.W."/>
            <person name="Lord J."/>
            <person name="Oppert B."/>
            <person name="Lorenzen M."/>
            <person name="Brown S."/>
            <person name="Wang L."/>
            <person name="Savard J."/>
            <person name="Tautz D."/>
            <person name="Richards S."/>
            <person name="Weinstock G."/>
            <person name="Gibbs R.A."/>
            <person name="Liu Y."/>
            <person name="Worley K."/>
            <person name="Weinstock G."/>
            <person name="Elsik C.G."/>
            <person name="Reese J.T."/>
            <person name="Elhaik E."/>
            <person name="Landan G."/>
            <person name="Graur D."/>
            <person name="Arensburger P."/>
            <person name="Atkinson P."/>
            <person name="Beeman R.W."/>
            <person name="Beidler J."/>
            <person name="Brown S.J."/>
            <person name="Demuth J.P."/>
            <person name="Drury D.W."/>
            <person name="Du Y.Z."/>
            <person name="Fujiwara H."/>
            <person name="Lorenzen M."/>
            <person name="Maselli V."/>
            <person name="Osanai M."/>
            <person name="Park Y."/>
            <person name="Robertson H.M."/>
            <person name="Tu Z."/>
            <person name="Wang J.J."/>
            <person name="Wang S."/>
            <person name="Richards S."/>
            <person name="Song H."/>
            <person name="Zhang L."/>
            <person name="Sodergren E."/>
            <person name="Werner D."/>
            <person name="Stanke M."/>
            <person name="Morgenstern B."/>
            <person name="Solovyev V."/>
            <person name="Kosarev P."/>
            <person name="Brown G."/>
            <person name="Chen H.C."/>
            <person name="Ermolaeva O."/>
            <person name="Hlavina W."/>
            <person name="Kapustin Y."/>
            <person name="Kiryutin B."/>
            <person name="Kitts P."/>
            <person name="Maglott D."/>
            <person name="Pruitt K."/>
            <person name="Sapojnikov V."/>
            <person name="Souvorov A."/>
            <person name="Mackey A.J."/>
            <person name="Waterhouse R.M."/>
            <person name="Wyder S."/>
            <person name="Zdobnov E.M."/>
            <person name="Zdobnov E.M."/>
            <person name="Wyder S."/>
            <person name="Kriventseva E.V."/>
            <person name="Kadowaki T."/>
            <person name="Bork P."/>
            <person name="Aranda M."/>
            <person name="Bao R."/>
            <person name="Beermann A."/>
            <person name="Berns N."/>
            <person name="Bolognesi R."/>
            <person name="Bonneton F."/>
            <person name="Bopp D."/>
            <person name="Brown S.J."/>
            <person name="Bucher G."/>
            <person name="Butts T."/>
            <person name="Chaumot A."/>
            <person name="Denell R.E."/>
            <person name="Ferrier D.E."/>
            <person name="Friedrich M."/>
            <person name="Gordon C.M."/>
            <person name="Jindra M."/>
            <person name="Klingler M."/>
            <person name="Lan Q."/>
            <person name="Lattorff H.M."/>
            <person name="Laudet V."/>
            <person name="von Levetsow C."/>
            <person name="Liu Z."/>
            <person name="Lutz R."/>
            <person name="Lynch J.A."/>
            <person name="da Fonseca R.N."/>
            <person name="Posnien N."/>
            <person name="Reuter R."/>
            <person name="Roth S."/>
            <person name="Savard J."/>
            <person name="Schinko J.B."/>
            <person name="Schmitt C."/>
            <person name="Schoppmeier M."/>
            <person name="Schroder R."/>
            <person name="Shippy T.D."/>
            <person name="Simonnet F."/>
            <person name="Marques-Souza H."/>
            <person name="Tautz D."/>
            <person name="Tomoyasu Y."/>
            <person name="Trauner J."/>
            <person name="Van der Zee M."/>
            <person name="Vervoort M."/>
            <person name="Wittkopp N."/>
            <person name="Wimmer E.A."/>
            <person name="Yang X."/>
            <person name="Jones A.K."/>
            <person name="Sattelle D.B."/>
            <person name="Ebert P.R."/>
            <person name="Nelson D."/>
            <person name="Scott J.G."/>
            <person name="Beeman R.W."/>
            <person name="Muthukrishnan S."/>
            <person name="Kramer K.J."/>
            <person name="Arakane Y."/>
            <person name="Beeman R.W."/>
            <person name="Zhu Q."/>
            <person name="Hogenkamp D."/>
            <person name="Dixit R."/>
            <person name="Oppert B."/>
            <person name="Jiang H."/>
            <person name="Zou Z."/>
            <person name="Marshall J."/>
            <person name="Elpidina E."/>
            <person name="Vinokurov K."/>
            <person name="Oppert C."/>
            <person name="Zou Z."/>
            <person name="Evans J."/>
            <person name="Lu Z."/>
            <person name="Zhao P."/>
            <person name="Sumathipala N."/>
            <person name="Altincicek B."/>
            <person name="Vilcinskas A."/>
            <person name="Williams M."/>
            <person name="Hultmark D."/>
            <person name="Hetru C."/>
            <person name="Jiang H."/>
            <person name="Grimmelikhuijzen C.J."/>
            <person name="Hauser F."/>
            <person name="Cazzamali G."/>
            <person name="Williamson M."/>
            <person name="Park Y."/>
            <person name="Li B."/>
            <person name="Tanaka Y."/>
            <person name="Predel R."/>
            <person name="Neupert S."/>
            <person name="Schachtner J."/>
            <person name="Verleyen P."/>
            <person name="Raible F."/>
            <person name="Bork P."/>
            <person name="Friedrich M."/>
            <person name="Walden K.K."/>
            <person name="Robertson H.M."/>
            <person name="Angeli S."/>
            <person name="Foret S."/>
            <person name="Bucher G."/>
            <person name="Schuetz S."/>
            <person name="Maleszka R."/>
            <person name="Wimmer E.A."/>
            <person name="Beeman R.W."/>
            <person name="Lorenzen M."/>
            <person name="Tomoyasu Y."/>
            <person name="Miller S.C."/>
            <person name="Grossmann D."/>
            <person name="Bucher G."/>
        </authorList>
    </citation>
    <scope>NUCLEOTIDE SEQUENCE [LARGE SCALE GENOMIC DNA]</scope>
    <source>
        <strain evidence="2 3">Georgia GA2</strain>
    </source>
</reference>
<dbReference type="AlphaFoldDB" id="D7GXR4"/>
<dbReference type="EMBL" id="KQ972003">
    <property type="protein sequence ID" value="EFA13546.1"/>
    <property type="molecule type" value="Genomic_DNA"/>
</dbReference>
<evidence type="ECO:0000313" key="2">
    <source>
        <dbReference type="EMBL" id="EFA13546.1"/>
    </source>
</evidence>
<dbReference type="Pfam" id="PF14214">
    <property type="entry name" value="Helitron_like_N"/>
    <property type="match status" value="1"/>
</dbReference>
<evidence type="ECO:0000259" key="1">
    <source>
        <dbReference type="Pfam" id="PF14214"/>
    </source>
</evidence>